<gene>
    <name evidence="3" type="ORF">Q763_01220</name>
</gene>
<keyword evidence="1" id="KW-0732">Signal</keyword>
<dbReference type="AlphaFoldDB" id="A0A0A2LWL0"/>
<proteinExistence type="predicted"/>
<dbReference type="RefSeq" id="WP_035130205.1">
    <property type="nucleotide sequence ID" value="NZ_JRLV01000001.1"/>
</dbReference>
<dbReference type="Pfam" id="PF10988">
    <property type="entry name" value="DUF2807"/>
    <property type="match status" value="1"/>
</dbReference>
<feature type="signal peptide" evidence="1">
    <location>
        <begin position="1"/>
        <end position="19"/>
    </location>
</feature>
<dbReference type="STRING" id="1406840.Q763_01220"/>
<reference evidence="3 4" key="1">
    <citation type="submission" date="2013-09" db="EMBL/GenBank/DDBJ databases">
        <authorList>
            <person name="Zeng Z."/>
            <person name="Chen C."/>
        </authorList>
    </citation>
    <scope>NUCLEOTIDE SEQUENCE [LARGE SCALE GENOMIC DNA]</scope>
    <source>
        <strain evidence="3 4">F44-8</strain>
    </source>
</reference>
<dbReference type="InterPro" id="IPR021255">
    <property type="entry name" value="DUF2807"/>
</dbReference>
<feature type="chain" id="PRO_5002002600" description="Putative auto-transporter adhesin head GIN domain-containing protein" evidence="1">
    <location>
        <begin position="20"/>
        <end position="278"/>
    </location>
</feature>
<evidence type="ECO:0000259" key="2">
    <source>
        <dbReference type="Pfam" id="PF10988"/>
    </source>
</evidence>
<comment type="caution">
    <text evidence="3">The sequence shown here is derived from an EMBL/GenBank/DDBJ whole genome shotgun (WGS) entry which is preliminary data.</text>
</comment>
<keyword evidence="4" id="KW-1185">Reference proteome</keyword>
<dbReference type="Proteomes" id="UP000030129">
    <property type="component" value="Unassembled WGS sequence"/>
</dbReference>
<dbReference type="eggNOG" id="COG1664">
    <property type="taxonomic scope" value="Bacteria"/>
</dbReference>
<evidence type="ECO:0000313" key="3">
    <source>
        <dbReference type="EMBL" id="KGO84394.1"/>
    </source>
</evidence>
<accession>A0A0A2LWL0</accession>
<dbReference type="Gene3D" id="2.160.20.120">
    <property type="match status" value="1"/>
</dbReference>
<protein>
    <recommendedName>
        <fullName evidence="2">Putative auto-transporter adhesin head GIN domain-containing protein</fullName>
    </recommendedName>
</protein>
<feature type="domain" description="Putative auto-transporter adhesin head GIN" evidence="2">
    <location>
        <begin position="40"/>
        <end position="260"/>
    </location>
</feature>
<organism evidence="3 4">
    <name type="scientific">Flavobacterium beibuense F44-8</name>
    <dbReference type="NCBI Taxonomy" id="1406840"/>
    <lineage>
        <taxon>Bacteria</taxon>
        <taxon>Pseudomonadati</taxon>
        <taxon>Bacteroidota</taxon>
        <taxon>Flavobacteriia</taxon>
        <taxon>Flavobacteriales</taxon>
        <taxon>Flavobacteriaceae</taxon>
        <taxon>Flavobacterium</taxon>
    </lineage>
</organism>
<dbReference type="EMBL" id="JRLV01000001">
    <property type="protein sequence ID" value="KGO84394.1"/>
    <property type="molecule type" value="Genomic_DNA"/>
</dbReference>
<evidence type="ECO:0000313" key="4">
    <source>
        <dbReference type="Proteomes" id="UP000030129"/>
    </source>
</evidence>
<evidence type="ECO:0000256" key="1">
    <source>
        <dbReference type="SAM" id="SignalP"/>
    </source>
</evidence>
<sequence>MKKFIIIVFSVLLSTAAFAQRKDKIKGTKNVTVSQREVTAFENIEVEDNIEIFLVKGAGEGIEIEADDNLHEVIQTDVNGSTLRIFTSKDVTRFDKFIVRVTYTENLKSVTGRHETVINALADLEVDTITVKNFDYSKSYLNVKTSNFSLYLNDKTKAEINYKGNDCVFELSKKANLKALVAASNSSKFDLYQESVAVIEGDALNALLRVDNSASFTGAKFTVKNLELVAEGYSNTNVMAAETAIITAKGKAEIGFYGDAKIELKTFADSASIYKRQL</sequence>
<name>A0A0A2LWL0_9FLAO</name>